<dbReference type="Gene3D" id="2.60.40.3620">
    <property type="match status" value="2"/>
</dbReference>
<reference evidence="3" key="2">
    <citation type="submission" date="2020-10" db="EMBL/GenBank/DDBJ databases">
        <title>Mucilaginibacter sp. nov., isolated from soil.</title>
        <authorList>
            <person name="Jeon C.O."/>
        </authorList>
    </citation>
    <scope>NUCLEOTIDE SEQUENCE</scope>
    <source>
        <strain evidence="3">R11</strain>
    </source>
</reference>
<dbReference type="RefSeq" id="WP_166585838.1">
    <property type="nucleotide sequence ID" value="NZ_WWEO01000042.1"/>
</dbReference>
<comment type="caution">
    <text evidence="3">The sequence shown here is derived from an EMBL/GenBank/DDBJ whole genome shotgun (WGS) entry which is preliminary data.</text>
</comment>
<name>A0A966DTZ6_9SPHI</name>
<feature type="signal peptide" evidence="1">
    <location>
        <begin position="1"/>
        <end position="23"/>
    </location>
</feature>
<dbReference type="Proteomes" id="UP000638732">
    <property type="component" value="Unassembled WGS sequence"/>
</dbReference>
<feature type="chain" id="PRO_5037904925" evidence="1">
    <location>
        <begin position="24"/>
        <end position="336"/>
    </location>
</feature>
<dbReference type="EMBL" id="WWEO01000042">
    <property type="protein sequence ID" value="NCD69862.1"/>
    <property type="molecule type" value="Genomic_DNA"/>
</dbReference>
<sequence length="336" mass="34589">MKKLFTRSLLMAGAALLMLSSCKKEGEKVVATSGTPGTLAASATTITLSKANASATAVTFTATKANFGYSAAITNTLQIDLAADKFAAPKEVAIANGSLAYTNIDFNALLLSLGATPGTAASVQTRVKYAISPTIAIYSNVVTMTVTPYALVSFVYVPGAYQGWNPAVADSLISPVSNGIFTGIINFVGSDPGFKITTGKNWNAAYGDAGAGKVSLSGGNLTAPGSGNYQIVLDENANTIAMKPYQISIIGDGALGWDAGNDIDMKYNNGTQTWSATATLKSSGSIKFRLNHAWDTSYGGSNGVASTSAGNIPVPANGTYLVTFSEASLTYTLTKQ</sequence>
<accession>A0A966DTZ6</accession>
<dbReference type="CDD" id="cd12967">
    <property type="entry name" value="CBM_SusE-F_like_u1"/>
    <property type="match status" value="1"/>
</dbReference>
<organism evidence="3 4">
    <name type="scientific">Mucilaginibacter agri</name>
    <dbReference type="NCBI Taxonomy" id="2695265"/>
    <lineage>
        <taxon>Bacteria</taxon>
        <taxon>Pseudomonadati</taxon>
        <taxon>Bacteroidota</taxon>
        <taxon>Sphingobacteriia</taxon>
        <taxon>Sphingobacteriales</taxon>
        <taxon>Sphingobacteriaceae</taxon>
        <taxon>Mucilaginibacter</taxon>
    </lineage>
</organism>
<evidence type="ECO:0000313" key="3">
    <source>
        <dbReference type="EMBL" id="NCD69862.1"/>
    </source>
</evidence>
<evidence type="ECO:0000256" key="1">
    <source>
        <dbReference type="SAM" id="SignalP"/>
    </source>
</evidence>
<keyword evidence="4" id="KW-1185">Reference proteome</keyword>
<keyword evidence="1" id="KW-0732">Signal</keyword>
<dbReference type="AlphaFoldDB" id="A0A966DTZ6"/>
<protein>
    <submittedName>
        <fullName evidence="3">DUF5116 domain-containing protein</fullName>
    </submittedName>
</protein>
<feature type="domain" description="SusE outer membrane protein" evidence="2">
    <location>
        <begin position="24"/>
        <end position="128"/>
    </location>
</feature>
<dbReference type="PROSITE" id="PS51257">
    <property type="entry name" value="PROKAR_LIPOPROTEIN"/>
    <property type="match status" value="1"/>
</dbReference>
<evidence type="ECO:0000259" key="2">
    <source>
        <dbReference type="Pfam" id="PF14292"/>
    </source>
</evidence>
<proteinExistence type="predicted"/>
<reference evidence="3" key="1">
    <citation type="submission" date="2020-01" db="EMBL/GenBank/DDBJ databases">
        <authorList>
            <person name="Seo Y.L."/>
        </authorList>
    </citation>
    <scope>NUCLEOTIDE SEQUENCE</scope>
    <source>
        <strain evidence="3">R11</strain>
    </source>
</reference>
<evidence type="ECO:0000313" key="4">
    <source>
        <dbReference type="Proteomes" id="UP000638732"/>
    </source>
</evidence>
<dbReference type="CDD" id="cd12956">
    <property type="entry name" value="CBM_SusE-F_like"/>
    <property type="match status" value="1"/>
</dbReference>
<dbReference type="InterPro" id="IPR025970">
    <property type="entry name" value="SusE"/>
</dbReference>
<dbReference type="Pfam" id="PF14292">
    <property type="entry name" value="SusE"/>
    <property type="match status" value="1"/>
</dbReference>
<gene>
    <name evidence="3" type="ORF">GSY63_10890</name>
</gene>